<keyword evidence="4" id="KW-0808">Transferase</keyword>
<dbReference type="InterPro" id="IPR044161">
    <property type="entry name" value="SPS"/>
</dbReference>
<feature type="compositionally biased region" description="Basic and acidic residues" evidence="6">
    <location>
        <begin position="109"/>
        <end position="118"/>
    </location>
</feature>
<dbReference type="Pfam" id="PF05116">
    <property type="entry name" value="S6PP"/>
    <property type="match status" value="1"/>
</dbReference>
<organism evidence="9 10">
    <name type="scientific">Actinidia rufa</name>
    <dbReference type="NCBI Taxonomy" id="165716"/>
    <lineage>
        <taxon>Eukaryota</taxon>
        <taxon>Viridiplantae</taxon>
        <taxon>Streptophyta</taxon>
        <taxon>Embryophyta</taxon>
        <taxon>Tracheophyta</taxon>
        <taxon>Spermatophyta</taxon>
        <taxon>Magnoliopsida</taxon>
        <taxon>eudicotyledons</taxon>
        <taxon>Gunneridae</taxon>
        <taxon>Pentapetalae</taxon>
        <taxon>asterids</taxon>
        <taxon>Ericales</taxon>
        <taxon>Actinidiaceae</taxon>
        <taxon>Actinidia</taxon>
    </lineage>
</organism>
<comment type="similarity">
    <text evidence="1">Belongs to the glycosyltransferase 1 family.</text>
</comment>
<evidence type="ECO:0000259" key="8">
    <source>
        <dbReference type="Pfam" id="PF05116"/>
    </source>
</evidence>
<dbReference type="InterPro" id="IPR006380">
    <property type="entry name" value="SPP-like_dom"/>
</dbReference>
<dbReference type="AlphaFoldDB" id="A0A7J0EQN3"/>
<evidence type="ECO:0000259" key="7">
    <source>
        <dbReference type="Pfam" id="PF00534"/>
    </source>
</evidence>
<feature type="domain" description="Glycosyl transferase family 1" evidence="7">
    <location>
        <begin position="243"/>
        <end position="405"/>
    </location>
</feature>
<dbReference type="EC" id="2.4.1.14" evidence="2"/>
<dbReference type="OrthoDB" id="512920at2759"/>
<dbReference type="Proteomes" id="UP000585474">
    <property type="component" value="Unassembled WGS sequence"/>
</dbReference>
<evidence type="ECO:0000256" key="4">
    <source>
        <dbReference type="ARBA" id="ARBA00022679"/>
    </source>
</evidence>
<feature type="region of interest" description="Disordered" evidence="6">
    <location>
        <begin position="109"/>
        <end position="128"/>
    </location>
</feature>
<gene>
    <name evidence="9" type="ORF">Acr_06g0007450</name>
</gene>
<comment type="catalytic activity">
    <reaction evidence="5">
        <text>beta-D-fructose 6-phosphate + UDP-alpha-D-glucose = sucrose 6(F)-phosphate + UDP + H(+)</text>
        <dbReference type="Rhea" id="RHEA:22172"/>
        <dbReference type="ChEBI" id="CHEBI:15378"/>
        <dbReference type="ChEBI" id="CHEBI:57634"/>
        <dbReference type="ChEBI" id="CHEBI:57723"/>
        <dbReference type="ChEBI" id="CHEBI:58223"/>
        <dbReference type="ChEBI" id="CHEBI:58885"/>
        <dbReference type="EC" id="2.4.1.14"/>
    </reaction>
</comment>
<dbReference type="Gene3D" id="3.40.50.2000">
    <property type="entry name" value="Glycogen Phosphorylase B"/>
    <property type="match status" value="2"/>
</dbReference>
<evidence type="ECO:0000313" key="9">
    <source>
        <dbReference type="EMBL" id="GFY88805.1"/>
    </source>
</evidence>
<evidence type="ECO:0000256" key="5">
    <source>
        <dbReference type="ARBA" id="ARBA00047471"/>
    </source>
</evidence>
<dbReference type="Pfam" id="PF00534">
    <property type="entry name" value="Glycos_transf_1"/>
    <property type="match status" value="1"/>
</dbReference>
<evidence type="ECO:0000313" key="10">
    <source>
        <dbReference type="Proteomes" id="UP000585474"/>
    </source>
</evidence>
<dbReference type="GO" id="GO:0046524">
    <property type="term" value="F:sucrose-phosphate synthase activity"/>
    <property type="evidence" value="ECO:0007669"/>
    <property type="project" value="UniProtKB-EC"/>
</dbReference>
<protein>
    <recommendedName>
        <fullName evidence="2">sucrose-phosphate synthase</fullName>
        <ecNumber evidence="2">2.4.1.14</ecNumber>
    </recommendedName>
</protein>
<dbReference type="EMBL" id="BJWL01000006">
    <property type="protein sequence ID" value="GFY88805.1"/>
    <property type="molecule type" value="Genomic_DNA"/>
</dbReference>
<proteinExistence type="inferred from homology"/>
<evidence type="ECO:0000256" key="3">
    <source>
        <dbReference type="ARBA" id="ARBA00022676"/>
    </source>
</evidence>
<evidence type="ECO:0000256" key="2">
    <source>
        <dbReference type="ARBA" id="ARBA00012536"/>
    </source>
</evidence>
<dbReference type="InterPro" id="IPR001296">
    <property type="entry name" value="Glyco_trans_1"/>
</dbReference>
<keyword evidence="10" id="KW-1185">Reference proteome</keyword>
<dbReference type="PANTHER" id="PTHR46039:SF5">
    <property type="entry name" value="SUCROSE-PHOSPHATE SYNTHASE 3-RELATED"/>
    <property type="match status" value="1"/>
</dbReference>
<evidence type="ECO:0000256" key="1">
    <source>
        <dbReference type="ARBA" id="ARBA00006530"/>
    </source>
</evidence>
<evidence type="ECO:0000256" key="6">
    <source>
        <dbReference type="SAM" id="MobiDB-lite"/>
    </source>
</evidence>
<accession>A0A7J0EQN3</accession>
<feature type="domain" description="Sucrose phosphatase-like" evidence="8">
    <location>
        <begin position="428"/>
        <end position="514"/>
    </location>
</feature>
<sequence length="566" mass="63588">MAGNEWINGYLEAILDSGAAAIEDQSKPIPVNLRERGNFNPTKYFVEEVVTGVDETDLHRTWIKVVATRNTRERSSRLENMCWRIWHLTRKKKQLEWEDFQRMAHRRWEREQGRRDATEDMSEDLSEGEKGDVLGEMMVNESPRKKFQRNFSNLEVWSDNNKEKKLYIVLISLHGLVRGENMELGRDSDTGGQVIPPGMDFSNVVVQEDTTEADGELTALTTADGSSPKAFPPIWSEIMRFLTNPHKPMILALSRPDPKKNITTLLKAFGECRPLRELANLTLIMGNRDDIDEMSAGNASVLSTVLKLVDKYDLYGQVAFPKHHKQSDVPEIYRLAGKTKGVFINPALVEPFGLTLIEAAAHGLPMVATKNGGPVDIHRALNNGLLVDPHDQEAIANALLKLVTSLNESLDYVTATGGGPELQDQVKQAKKVDDMRQKLRMRGLRCHLMYCRNSTRMQVVPLLASRAQALRYLFVRWRLNVSNMYVVLGETGDTDYEELISGTHKTLIMKNMVEKGSEELLRAAGSYLKDDIVPEESPLVTYTSGEAKADDIANALKQISKSSPGI</sequence>
<name>A0A7J0EQN3_9ERIC</name>
<comment type="caution">
    <text evidence="9">The sequence shown here is derived from an EMBL/GenBank/DDBJ whole genome shotgun (WGS) entry which is preliminary data.</text>
</comment>
<keyword evidence="3" id="KW-0328">Glycosyltransferase</keyword>
<dbReference type="SUPFAM" id="SSF53756">
    <property type="entry name" value="UDP-Glycosyltransferase/glycogen phosphorylase"/>
    <property type="match status" value="1"/>
</dbReference>
<dbReference type="InterPro" id="IPR035659">
    <property type="entry name" value="SPS_C"/>
</dbReference>
<reference evidence="9 10" key="1">
    <citation type="submission" date="2019-07" db="EMBL/GenBank/DDBJ databases">
        <title>De Novo Assembly of kiwifruit Actinidia rufa.</title>
        <authorList>
            <person name="Sugita-Konishi S."/>
            <person name="Sato K."/>
            <person name="Mori E."/>
            <person name="Abe Y."/>
            <person name="Kisaki G."/>
            <person name="Hamano K."/>
            <person name="Suezawa K."/>
            <person name="Otani M."/>
            <person name="Fukuda T."/>
            <person name="Manabe T."/>
            <person name="Gomi K."/>
            <person name="Tabuchi M."/>
            <person name="Akimitsu K."/>
            <person name="Kataoka I."/>
        </authorList>
    </citation>
    <scope>NUCLEOTIDE SEQUENCE [LARGE SCALE GENOMIC DNA]</scope>
    <source>
        <strain evidence="10">cv. Fuchu</strain>
    </source>
</reference>
<dbReference type="CDD" id="cd16419">
    <property type="entry name" value="HAD_SPS"/>
    <property type="match status" value="1"/>
</dbReference>
<dbReference type="PANTHER" id="PTHR46039">
    <property type="entry name" value="SUCROSE-PHOSPHATE SYNTHASE 3-RELATED"/>
    <property type="match status" value="1"/>
</dbReference>